<dbReference type="InterPro" id="IPR036020">
    <property type="entry name" value="WW_dom_sf"/>
</dbReference>
<dbReference type="SUPFAM" id="SSF51045">
    <property type="entry name" value="WW domain"/>
    <property type="match status" value="1"/>
</dbReference>
<dbReference type="InterPro" id="IPR001202">
    <property type="entry name" value="WW_dom"/>
</dbReference>
<dbReference type="SUPFAM" id="SSF54534">
    <property type="entry name" value="FKBP-like"/>
    <property type="match status" value="1"/>
</dbReference>
<organism evidence="8">
    <name type="scientific">Notodromas monacha</name>
    <dbReference type="NCBI Taxonomy" id="399045"/>
    <lineage>
        <taxon>Eukaryota</taxon>
        <taxon>Metazoa</taxon>
        <taxon>Ecdysozoa</taxon>
        <taxon>Arthropoda</taxon>
        <taxon>Crustacea</taxon>
        <taxon>Oligostraca</taxon>
        <taxon>Ostracoda</taxon>
        <taxon>Podocopa</taxon>
        <taxon>Podocopida</taxon>
        <taxon>Cypridocopina</taxon>
        <taxon>Cypridoidea</taxon>
        <taxon>Cyprididae</taxon>
        <taxon>Notodromas</taxon>
    </lineage>
</organism>
<dbReference type="GO" id="GO:0060255">
    <property type="term" value="P:regulation of macromolecule metabolic process"/>
    <property type="evidence" value="ECO:0007669"/>
    <property type="project" value="UniProtKB-ARBA"/>
</dbReference>
<gene>
    <name evidence="8" type="ORF">NMOB1V02_LOCUS4549</name>
</gene>
<dbReference type="AlphaFoldDB" id="A0A7R9GDG7"/>
<accession>A0A7R9GDG7</accession>
<feature type="domain" description="PpiC" evidence="7">
    <location>
        <begin position="44"/>
        <end position="120"/>
    </location>
</feature>
<dbReference type="InterPro" id="IPR046357">
    <property type="entry name" value="PPIase_dom_sf"/>
</dbReference>
<evidence type="ECO:0000256" key="4">
    <source>
        <dbReference type="PROSITE-ProRule" id="PRU00278"/>
    </source>
</evidence>
<keyword evidence="3 4" id="KW-0413">Isomerase</keyword>
<dbReference type="GO" id="GO:0003755">
    <property type="term" value="F:peptidyl-prolyl cis-trans isomerase activity"/>
    <property type="evidence" value="ECO:0007669"/>
    <property type="project" value="UniProtKB-UniRule"/>
</dbReference>
<dbReference type="Gene3D" id="2.20.70.10">
    <property type="match status" value="1"/>
</dbReference>
<dbReference type="EC" id="5.2.1.8" evidence="5"/>
<dbReference type="InterPro" id="IPR023058">
    <property type="entry name" value="PPIase_PpiC_CS"/>
</dbReference>
<keyword evidence="9" id="KW-1185">Reference proteome</keyword>
<dbReference type="PROSITE" id="PS50198">
    <property type="entry name" value="PPIC_PPIASE_2"/>
    <property type="match status" value="1"/>
</dbReference>
<feature type="domain" description="WW" evidence="6">
    <location>
        <begin position="5"/>
        <end position="37"/>
    </location>
</feature>
<dbReference type="InterPro" id="IPR051370">
    <property type="entry name" value="PPIase_Pin1"/>
</dbReference>
<dbReference type="SMART" id="SM00456">
    <property type="entry name" value="WW"/>
    <property type="match status" value="1"/>
</dbReference>
<dbReference type="InterPro" id="IPR000297">
    <property type="entry name" value="PPIase_PpiC"/>
</dbReference>
<dbReference type="PROSITE" id="PS01096">
    <property type="entry name" value="PPIC_PPIASE_1"/>
    <property type="match status" value="1"/>
</dbReference>
<comment type="catalytic activity">
    <reaction evidence="1 5">
        <text>[protein]-peptidylproline (omega=180) = [protein]-peptidylproline (omega=0)</text>
        <dbReference type="Rhea" id="RHEA:16237"/>
        <dbReference type="Rhea" id="RHEA-COMP:10747"/>
        <dbReference type="Rhea" id="RHEA-COMP:10748"/>
        <dbReference type="ChEBI" id="CHEBI:83833"/>
        <dbReference type="ChEBI" id="CHEBI:83834"/>
        <dbReference type="EC" id="5.2.1.8"/>
    </reaction>
</comment>
<keyword evidence="2 4" id="KW-0697">Rotamase</keyword>
<evidence type="ECO:0000259" key="7">
    <source>
        <dbReference type="PROSITE" id="PS50198"/>
    </source>
</evidence>
<dbReference type="GO" id="GO:0005829">
    <property type="term" value="C:cytosol"/>
    <property type="evidence" value="ECO:0007669"/>
    <property type="project" value="TreeGrafter"/>
</dbReference>
<name>A0A7R9GDG7_9CRUS</name>
<dbReference type="PROSITE" id="PS50020">
    <property type="entry name" value="WW_DOMAIN_2"/>
    <property type="match status" value="1"/>
</dbReference>
<evidence type="ECO:0000259" key="6">
    <source>
        <dbReference type="PROSITE" id="PS50020"/>
    </source>
</evidence>
<dbReference type="PANTHER" id="PTHR10657">
    <property type="entry name" value="PEPTIDYL-PROLYL CIS-TRANS ISOMERASE"/>
    <property type="match status" value="1"/>
</dbReference>
<dbReference type="Pfam" id="PF00639">
    <property type="entry name" value="Rotamase"/>
    <property type="match status" value="1"/>
</dbReference>
<dbReference type="Gene3D" id="3.10.50.40">
    <property type="match status" value="1"/>
</dbReference>
<protein>
    <recommendedName>
        <fullName evidence="5">Peptidyl-prolyl cis-trans isomerase</fullName>
        <ecNumber evidence="5">5.2.1.8</ecNumber>
    </recommendedName>
</protein>
<dbReference type="CDD" id="cd00201">
    <property type="entry name" value="WW"/>
    <property type="match status" value="1"/>
</dbReference>
<evidence type="ECO:0000256" key="5">
    <source>
        <dbReference type="RuleBase" id="RU363014"/>
    </source>
</evidence>
<dbReference type="Proteomes" id="UP000678499">
    <property type="component" value="Unassembled WGS sequence"/>
</dbReference>
<evidence type="ECO:0000256" key="1">
    <source>
        <dbReference type="ARBA" id="ARBA00000971"/>
    </source>
</evidence>
<proteinExistence type="predicted"/>
<evidence type="ECO:0000256" key="3">
    <source>
        <dbReference type="ARBA" id="ARBA00023235"/>
    </source>
</evidence>
<dbReference type="PANTHER" id="PTHR10657:SF4">
    <property type="entry name" value="PEPTIDYL-PROLYL CIS-TRANS ISOMERASE-RELATED"/>
    <property type="match status" value="1"/>
</dbReference>
<dbReference type="GO" id="GO:0080090">
    <property type="term" value="P:regulation of primary metabolic process"/>
    <property type="evidence" value="ECO:0007669"/>
    <property type="project" value="UniProtKB-ARBA"/>
</dbReference>
<sequence>MSDGEVLPPGWEKRLLVMQNYYLNTYTKDSQWDAPTEAAKPPSSEKVQCSHLLVKHRDSRRPSSWKEENITRTRDEALELIEGFREKLDAESATFEELASVHSDCSSAKRGGDLGPFGRGVRGRGCGGVEYTTTGVVLVVPLLSFSQSSADSEIRWPMMCLPSTNDLVVSVGVPGRSANASFSFSQSSADSEIRWPMMCVPSTNDLVVSVGVPGQSANASFV</sequence>
<dbReference type="OrthoDB" id="2530521at2759"/>
<reference evidence="8" key="1">
    <citation type="submission" date="2020-11" db="EMBL/GenBank/DDBJ databases">
        <authorList>
            <person name="Tran Van P."/>
        </authorList>
    </citation>
    <scope>NUCLEOTIDE SEQUENCE</scope>
</reference>
<dbReference type="EMBL" id="CAJPEX010000718">
    <property type="protein sequence ID" value="CAG0916951.1"/>
    <property type="molecule type" value="Genomic_DNA"/>
</dbReference>
<dbReference type="GO" id="GO:0005634">
    <property type="term" value="C:nucleus"/>
    <property type="evidence" value="ECO:0007669"/>
    <property type="project" value="TreeGrafter"/>
</dbReference>
<dbReference type="EMBL" id="OA882755">
    <property type="protein sequence ID" value="CAD7276799.1"/>
    <property type="molecule type" value="Genomic_DNA"/>
</dbReference>
<evidence type="ECO:0000313" key="9">
    <source>
        <dbReference type="Proteomes" id="UP000678499"/>
    </source>
</evidence>
<evidence type="ECO:0000313" key="8">
    <source>
        <dbReference type="EMBL" id="CAD7276799.1"/>
    </source>
</evidence>
<evidence type="ECO:0000256" key="2">
    <source>
        <dbReference type="ARBA" id="ARBA00023110"/>
    </source>
</evidence>